<dbReference type="AlphaFoldDB" id="A0A5J5ILG7"/>
<dbReference type="RefSeq" id="WP_150413292.1">
    <property type="nucleotide sequence ID" value="NZ_VYQF01000001.1"/>
</dbReference>
<comment type="caution">
    <text evidence="1">The sequence shown here is derived from an EMBL/GenBank/DDBJ whole genome shotgun (WGS) entry which is preliminary data.</text>
</comment>
<evidence type="ECO:0000313" key="2">
    <source>
        <dbReference type="Proteomes" id="UP000326903"/>
    </source>
</evidence>
<dbReference type="EMBL" id="VYQF01000001">
    <property type="protein sequence ID" value="KAA9041203.1"/>
    <property type="molecule type" value="Genomic_DNA"/>
</dbReference>
<reference evidence="1 2" key="1">
    <citation type="submission" date="2019-09" db="EMBL/GenBank/DDBJ databases">
        <title>Draft genome sequence of Ginsengibacter sp. BR5-29.</title>
        <authorList>
            <person name="Im W.-T."/>
        </authorList>
    </citation>
    <scope>NUCLEOTIDE SEQUENCE [LARGE SCALE GENOMIC DNA]</scope>
    <source>
        <strain evidence="1 2">BR5-29</strain>
    </source>
</reference>
<name>A0A5J5ILG7_9BACT</name>
<keyword evidence="2" id="KW-1185">Reference proteome</keyword>
<sequence>MKKITWMICLLALFQLNGYSQNQNKFNIPRMPDPLAQKATLEREWKLLQQSPPKGIVREGFLFLLDALDTHFLTDEQTLWVLHLLRSRIVTDTTAQSFGNMYWGWADKNNDVGDGNNVEFCVQYGILIKILFDDRLSSQARKALDEIFQYALIGLHKQNVRISYTNIYVMKAWNLLALGQVYKNAAATEEGREVFNKWLNHVARYGNREYDSPTYCGVDLESLVLLHKYINDDDIKKKAADAINFSLTDLSAHYNVQGGFLGGAHSRDYNRVFGRDLLEEKYLNPLLGWQNKNDQLFNQVCFTALQEIGLTPQQKELMNGKKMYVVQRWDSLPNAYACEYVGNKFSLASSNQTYSPDDKSLVAYLNSKKIPEMLNITYVAEGRDDPYGTWAAEGKGEKMKKLMPANYPSNGGWGKTRHLMPFIQAAQNKNEFVMLVAGMKDQNCINSYINSTIVLPNAFDEIWIGNRKINILEKGRSIAFDTTNTFFARFEDVVIAFRILWDNADKGVKPALYNDGFEYKPAREYFSLKNNKGLRITLKHPDNGVVKIAMWWKIQEGINSATDFLKFRQSVLSAPVSVSNNNGVADISVLTPAGKLGVKADLIRKRRLDYYLPTPLPKDFLFNVDGKELGKPIMKKYILKGIEE</sequence>
<protein>
    <submittedName>
        <fullName evidence="1">Uncharacterized protein</fullName>
    </submittedName>
</protein>
<accession>A0A5J5ILG7</accession>
<gene>
    <name evidence="1" type="ORF">FW778_03980</name>
</gene>
<organism evidence="1 2">
    <name type="scientific">Ginsengibacter hankyongi</name>
    <dbReference type="NCBI Taxonomy" id="2607284"/>
    <lineage>
        <taxon>Bacteria</taxon>
        <taxon>Pseudomonadati</taxon>
        <taxon>Bacteroidota</taxon>
        <taxon>Chitinophagia</taxon>
        <taxon>Chitinophagales</taxon>
        <taxon>Chitinophagaceae</taxon>
        <taxon>Ginsengibacter</taxon>
    </lineage>
</organism>
<dbReference type="Proteomes" id="UP000326903">
    <property type="component" value="Unassembled WGS sequence"/>
</dbReference>
<evidence type="ECO:0000313" key="1">
    <source>
        <dbReference type="EMBL" id="KAA9041203.1"/>
    </source>
</evidence>
<proteinExistence type="predicted"/>